<comment type="caution">
    <text evidence="1">The sequence shown here is derived from an EMBL/GenBank/DDBJ whole genome shotgun (WGS) entry which is preliminary data.</text>
</comment>
<reference evidence="1 2" key="1">
    <citation type="submission" date="2022-10" db="EMBL/GenBank/DDBJ databases">
        <title>Chitinophaga nivalis PC15 sp. nov., isolated from Pyeongchang county, South Korea.</title>
        <authorList>
            <person name="Trinh H.N."/>
        </authorList>
    </citation>
    <scope>NUCLEOTIDE SEQUENCE [LARGE SCALE GENOMIC DNA]</scope>
    <source>
        <strain evidence="1 2">PC14</strain>
    </source>
</reference>
<evidence type="ECO:0000313" key="2">
    <source>
        <dbReference type="Proteomes" id="UP001207742"/>
    </source>
</evidence>
<sequence>MAIIIEFTVGDIGQPSDGETNYYNSVLSGKNVKVFREGIYQYRFGANFIIVSGPGTITFFPPLISQQRIRIYAQ</sequence>
<dbReference type="EMBL" id="JAPDNS010000001">
    <property type="protein sequence ID" value="MCW3483816.1"/>
    <property type="molecule type" value="Genomic_DNA"/>
</dbReference>
<name>A0ABT3IIS0_9BACT</name>
<dbReference type="Proteomes" id="UP001207742">
    <property type="component" value="Unassembled WGS sequence"/>
</dbReference>
<dbReference type="RefSeq" id="WP_264729335.1">
    <property type="nucleotide sequence ID" value="NZ_JAPDNR010000001.1"/>
</dbReference>
<evidence type="ECO:0000313" key="1">
    <source>
        <dbReference type="EMBL" id="MCW3483816.1"/>
    </source>
</evidence>
<gene>
    <name evidence="1" type="ORF">OL497_07930</name>
</gene>
<organism evidence="1 2">
    <name type="scientific">Chitinophaga nivalis</name>
    <dbReference type="NCBI Taxonomy" id="2991709"/>
    <lineage>
        <taxon>Bacteria</taxon>
        <taxon>Pseudomonadati</taxon>
        <taxon>Bacteroidota</taxon>
        <taxon>Chitinophagia</taxon>
        <taxon>Chitinophagales</taxon>
        <taxon>Chitinophagaceae</taxon>
        <taxon>Chitinophaga</taxon>
    </lineage>
</organism>
<proteinExistence type="predicted"/>
<protein>
    <submittedName>
        <fullName evidence="1">Uncharacterized protein</fullName>
    </submittedName>
</protein>
<accession>A0ABT3IIS0</accession>
<keyword evidence="2" id="KW-1185">Reference proteome</keyword>